<reference evidence="1" key="1">
    <citation type="submission" date="2014-11" db="EMBL/GenBank/DDBJ databases">
        <authorList>
            <person name="Amaro Gonzalez C."/>
        </authorList>
    </citation>
    <scope>NUCLEOTIDE SEQUENCE</scope>
</reference>
<reference evidence="1" key="2">
    <citation type="journal article" date="2015" name="Fish Shellfish Immunol.">
        <title>Early steps in the European eel (Anguilla anguilla)-Vibrio vulnificus interaction in the gills: Role of the RtxA13 toxin.</title>
        <authorList>
            <person name="Callol A."/>
            <person name="Pajuelo D."/>
            <person name="Ebbesson L."/>
            <person name="Teles M."/>
            <person name="MacKenzie S."/>
            <person name="Amaro C."/>
        </authorList>
    </citation>
    <scope>NUCLEOTIDE SEQUENCE</scope>
</reference>
<proteinExistence type="predicted"/>
<organism evidence="1">
    <name type="scientific">Anguilla anguilla</name>
    <name type="common">European freshwater eel</name>
    <name type="synonym">Muraena anguilla</name>
    <dbReference type="NCBI Taxonomy" id="7936"/>
    <lineage>
        <taxon>Eukaryota</taxon>
        <taxon>Metazoa</taxon>
        <taxon>Chordata</taxon>
        <taxon>Craniata</taxon>
        <taxon>Vertebrata</taxon>
        <taxon>Euteleostomi</taxon>
        <taxon>Actinopterygii</taxon>
        <taxon>Neopterygii</taxon>
        <taxon>Teleostei</taxon>
        <taxon>Anguilliformes</taxon>
        <taxon>Anguillidae</taxon>
        <taxon>Anguilla</taxon>
    </lineage>
</organism>
<sequence>MASTPSASALSAVLRCRETYLLETRRGLLPAADTA</sequence>
<protein>
    <submittedName>
        <fullName evidence="1">Uncharacterized protein</fullName>
    </submittedName>
</protein>
<dbReference type="AlphaFoldDB" id="A0A0E9SE69"/>
<accession>A0A0E9SE69</accession>
<name>A0A0E9SE69_ANGAN</name>
<evidence type="ECO:0000313" key="1">
    <source>
        <dbReference type="EMBL" id="JAH39679.1"/>
    </source>
</evidence>
<dbReference type="EMBL" id="GBXM01068898">
    <property type="protein sequence ID" value="JAH39679.1"/>
    <property type="molecule type" value="Transcribed_RNA"/>
</dbReference>